<dbReference type="PANTHER" id="PTHR43386:SF1">
    <property type="entry name" value="D,D-DIPEPTIDE TRANSPORT SYSTEM PERMEASE PROTEIN DDPC-RELATED"/>
    <property type="match status" value="1"/>
</dbReference>
<feature type="transmembrane region" description="Helical" evidence="9">
    <location>
        <begin position="7"/>
        <end position="28"/>
    </location>
</feature>
<dbReference type="Proteomes" id="UP000182888">
    <property type="component" value="Unassembled WGS sequence"/>
</dbReference>
<reference evidence="12" key="1">
    <citation type="submission" date="2014-08" db="EMBL/GenBank/DDBJ databases">
        <authorList>
            <person name="Edwards T."/>
        </authorList>
    </citation>
    <scope>NUCLEOTIDE SEQUENCE [LARGE SCALE GENOMIC DNA]</scope>
</reference>
<feature type="domain" description="ABC transmembrane type-1" evidence="10">
    <location>
        <begin position="72"/>
        <end position="261"/>
    </location>
</feature>
<evidence type="ECO:0000256" key="7">
    <source>
        <dbReference type="ARBA" id="ARBA00022989"/>
    </source>
</evidence>
<organism evidence="11 12">
    <name type="scientific">Mesorhizobium plurifarium</name>
    <dbReference type="NCBI Taxonomy" id="69974"/>
    <lineage>
        <taxon>Bacteria</taxon>
        <taxon>Pseudomonadati</taxon>
        <taxon>Pseudomonadota</taxon>
        <taxon>Alphaproteobacteria</taxon>
        <taxon>Hyphomicrobiales</taxon>
        <taxon>Phyllobacteriaceae</taxon>
        <taxon>Mesorhizobium</taxon>
    </lineage>
</organism>
<dbReference type="Gene3D" id="1.10.3720.10">
    <property type="entry name" value="MetI-like"/>
    <property type="match status" value="1"/>
</dbReference>
<dbReference type="GO" id="GO:0015031">
    <property type="term" value="P:protein transport"/>
    <property type="evidence" value="ECO:0007669"/>
    <property type="project" value="UniProtKB-KW"/>
</dbReference>
<evidence type="ECO:0000256" key="8">
    <source>
        <dbReference type="ARBA" id="ARBA00023136"/>
    </source>
</evidence>
<name>A0A0K2VQ88_MESPL</name>
<evidence type="ECO:0000256" key="3">
    <source>
        <dbReference type="ARBA" id="ARBA00022475"/>
    </source>
</evidence>
<keyword evidence="8 9" id="KW-0472">Membrane</keyword>
<protein>
    <submittedName>
        <fullName evidence="11">Binding-protein-dependent transport systems inner membrane component</fullName>
    </submittedName>
</protein>
<dbReference type="InterPro" id="IPR035906">
    <property type="entry name" value="MetI-like_sf"/>
</dbReference>
<feature type="transmembrane region" description="Helical" evidence="9">
    <location>
        <begin position="135"/>
        <end position="153"/>
    </location>
</feature>
<accession>A0A0K2VQ88</accession>
<evidence type="ECO:0000256" key="2">
    <source>
        <dbReference type="ARBA" id="ARBA00022448"/>
    </source>
</evidence>
<dbReference type="Pfam" id="PF00528">
    <property type="entry name" value="BPD_transp_1"/>
    <property type="match status" value="1"/>
</dbReference>
<feature type="transmembrane region" description="Helical" evidence="9">
    <location>
        <begin position="107"/>
        <end position="129"/>
    </location>
</feature>
<keyword evidence="2 9" id="KW-0813">Transport</keyword>
<feature type="transmembrane region" description="Helical" evidence="9">
    <location>
        <begin position="243"/>
        <end position="267"/>
    </location>
</feature>
<evidence type="ECO:0000256" key="1">
    <source>
        <dbReference type="ARBA" id="ARBA00004651"/>
    </source>
</evidence>
<evidence type="ECO:0000256" key="4">
    <source>
        <dbReference type="ARBA" id="ARBA00022692"/>
    </source>
</evidence>
<keyword evidence="4 9" id="KW-0812">Transmembrane</keyword>
<dbReference type="InterPro" id="IPR000515">
    <property type="entry name" value="MetI-like"/>
</dbReference>
<proteinExistence type="inferred from homology"/>
<dbReference type="SUPFAM" id="SSF161098">
    <property type="entry name" value="MetI-like"/>
    <property type="match status" value="1"/>
</dbReference>
<comment type="similarity">
    <text evidence="9">Belongs to the binding-protein-dependent transport system permease family.</text>
</comment>
<evidence type="ECO:0000313" key="12">
    <source>
        <dbReference type="Proteomes" id="UP000182888"/>
    </source>
</evidence>
<dbReference type="CDD" id="cd06261">
    <property type="entry name" value="TM_PBP2"/>
    <property type="match status" value="1"/>
</dbReference>
<evidence type="ECO:0000256" key="9">
    <source>
        <dbReference type="RuleBase" id="RU363032"/>
    </source>
</evidence>
<dbReference type="InterPro" id="IPR050366">
    <property type="entry name" value="BP-dependent_transpt_permease"/>
</dbReference>
<dbReference type="GO" id="GO:0015833">
    <property type="term" value="P:peptide transport"/>
    <property type="evidence" value="ECO:0007669"/>
    <property type="project" value="UniProtKB-KW"/>
</dbReference>
<dbReference type="GO" id="GO:0055085">
    <property type="term" value="P:transmembrane transport"/>
    <property type="evidence" value="ECO:0007669"/>
    <property type="project" value="InterPro"/>
</dbReference>
<feature type="transmembrane region" description="Helical" evidence="9">
    <location>
        <begin position="76"/>
        <end position="100"/>
    </location>
</feature>
<evidence type="ECO:0000256" key="5">
    <source>
        <dbReference type="ARBA" id="ARBA00022856"/>
    </source>
</evidence>
<keyword evidence="7 9" id="KW-1133">Transmembrane helix</keyword>
<dbReference type="PANTHER" id="PTHR43386">
    <property type="entry name" value="OLIGOPEPTIDE TRANSPORT SYSTEM PERMEASE PROTEIN APPC"/>
    <property type="match status" value="1"/>
</dbReference>
<keyword evidence="5" id="KW-0571">Peptide transport</keyword>
<keyword evidence="3" id="KW-1003">Cell membrane</keyword>
<sequence>MKAIKDLYKAVGLPICLLIGFFIFIAVFGRYVSPYDPNAQNLLKASQTFSAEHWFGTDNLGRDTLSRLVAGARTTLFGVTLVLLMAGSVGMVIGTISGYFGGWLDEILMRIIDFGLSVPSLVVALAIVGVFGPDFWNMILALAIAWVPIYARLTRGVVAAAVNQPYIESLRVLGASRTRIIVKHLTPAALGSVLIYASADAGVLALNIANLSFLGLGVQPPQAEWGQMLVAALPYLEEAPRLVILPGLSLTIMVIGFNLLGEAIALAKNPRPMSKRRLFQRRREFLKEIAA</sequence>
<evidence type="ECO:0000256" key="6">
    <source>
        <dbReference type="ARBA" id="ARBA00022927"/>
    </source>
</evidence>
<dbReference type="PROSITE" id="PS50928">
    <property type="entry name" value="ABC_TM1"/>
    <property type="match status" value="1"/>
</dbReference>
<comment type="subcellular location">
    <subcellularLocation>
        <location evidence="1 9">Cell membrane</location>
        <topology evidence="1 9">Multi-pass membrane protein</topology>
    </subcellularLocation>
</comment>
<dbReference type="EMBL" id="CCND01000005">
    <property type="protein sequence ID" value="CDX50982.1"/>
    <property type="molecule type" value="Genomic_DNA"/>
</dbReference>
<feature type="transmembrane region" description="Helical" evidence="9">
    <location>
        <begin position="185"/>
        <end position="209"/>
    </location>
</feature>
<keyword evidence="6" id="KW-0653">Protein transport</keyword>
<evidence type="ECO:0000313" key="11">
    <source>
        <dbReference type="EMBL" id="CDX50982.1"/>
    </source>
</evidence>
<dbReference type="AlphaFoldDB" id="A0A0K2VQ88"/>
<gene>
    <name evidence="11" type="ORF">MPL1032_130075</name>
</gene>
<evidence type="ECO:0000259" key="10">
    <source>
        <dbReference type="PROSITE" id="PS50928"/>
    </source>
</evidence>
<dbReference type="GO" id="GO:0005886">
    <property type="term" value="C:plasma membrane"/>
    <property type="evidence" value="ECO:0007669"/>
    <property type="project" value="UniProtKB-SubCell"/>
</dbReference>